<dbReference type="Proteomes" id="UP001139485">
    <property type="component" value="Unassembled WGS sequence"/>
</dbReference>
<dbReference type="InterPro" id="IPR035906">
    <property type="entry name" value="MetI-like_sf"/>
</dbReference>
<evidence type="ECO:0000256" key="3">
    <source>
        <dbReference type="ARBA" id="ARBA00022475"/>
    </source>
</evidence>
<feature type="transmembrane region" description="Helical" evidence="7">
    <location>
        <begin position="111"/>
        <end position="131"/>
    </location>
</feature>
<evidence type="ECO:0000313" key="10">
    <source>
        <dbReference type="Proteomes" id="UP001139485"/>
    </source>
</evidence>
<dbReference type="GO" id="GO:0043190">
    <property type="term" value="C:ATP-binding cassette (ABC) transporter complex"/>
    <property type="evidence" value="ECO:0007669"/>
    <property type="project" value="InterPro"/>
</dbReference>
<dbReference type="CDD" id="cd06261">
    <property type="entry name" value="TM_PBP2"/>
    <property type="match status" value="1"/>
</dbReference>
<dbReference type="PANTHER" id="PTHR30614:SF21">
    <property type="entry name" value="AMINO ACID ABC TRANSPORTER PERMEASE"/>
    <property type="match status" value="1"/>
</dbReference>
<comment type="similarity">
    <text evidence="7">Belongs to the binding-protein-dependent transport system permease family.</text>
</comment>
<dbReference type="InterPro" id="IPR010065">
    <property type="entry name" value="AA_ABC_transptr_permease_3TM"/>
</dbReference>
<evidence type="ECO:0000259" key="8">
    <source>
        <dbReference type="PROSITE" id="PS50928"/>
    </source>
</evidence>
<dbReference type="InterPro" id="IPR000515">
    <property type="entry name" value="MetI-like"/>
</dbReference>
<keyword evidence="4 7" id="KW-0812">Transmembrane</keyword>
<dbReference type="PROSITE" id="PS50928">
    <property type="entry name" value="ABC_TM1"/>
    <property type="match status" value="1"/>
</dbReference>
<comment type="subcellular location">
    <subcellularLocation>
        <location evidence="1 7">Cell membrane</location>
        <topology evidence="1 7">Multi-pass membrane protein</topology>
    </subcellularLocation>
</comment>
<evidence type="ECO:0000256" key="4">
    <source>
        <dbReference type="ARBA" id="ARBA00022692"/>
    </source>
</evidence>
<dbReference type="RefSeq" id="WP_250826859.1">
    <property type="nucleotide sequence ID" value="NZ_JAMOIL010000008.1"/>
</dbReference>
<organism evidence="9 10">
    <name type="scientific">Nocardioides bruguierae</name>
    <dbReference type="NCBI Taxonomy" id="2945102"/>
    <lineage>
        <taxon>Bacteria</taxon>
        <taxon>Bacillati</taxon>
        <taxon>Actinomycetota</taxon>
        <taxon>Actinomycetes</taxon>
        <taxon>Propionibacteriales</taxon>
        <taxon>Nocardioidaceae</taxon>
        <taxon>Nocardioides</taxon>
    </lineage>
</organism>
<protein>
    <submittedName>
        <fullName evidence="9">Amino acid ABC transporter permease</fullName>
    </submittedName>
</protein>
<dbReference type="GO" id="GO:0022857">
    <property type="term" value="F:transmembrane transporter activity"/>
    <property type="evidence" value="ECO:0007669"/>
    <property type="project" value="InterPro"/>
</dbReference>
<gene>
    <name evidence="9" type="ORF">M8330_07770</name>
</gene>
<keyword evidence="2 7" id="KW-0813">Transport</keyword>
<dbReference type="Gene3D" id="1.10.3720.10">
    <property type="entry name" value="MetI-like"/>
    <property type="match status" value="1"/>
</dbReference>
<dbReference type="NCBIfam" id="TIGR01726">
    <property type="entry name" value="HEQRo_perm_3TM"/>
    <property type="match status" value="1"/>
</dbReference>
<name>A0A9X2D7E5_9ACTN</name>
<keyword evidence="5 7" id="KW-1133">Transmembrane helix</keyword>
<accession>A0A9X2D7E5</accession>
<dbReference type="SUPFAM" id="SSF161098">
    <property type="entry name" value="MetI-like"/>
    <property type="match status" value="1"/>
</dbReference>
<evidence type="ECO:0000256" key="1">
    <source>
        <dbReference type="ARBA" id="ARBA00004651"/>
    </source>
</evidence>
<feature type="transmembrane region" description="Helical" evidence="7">
    <location>
        <begin position="252"/>
        <end position="274"/>
    </location>
</feature>
<proteinExistence type="inferred from homology"/>
<feature type="transmembrane region" description="Helical" evidence="7">
    <location>
        <begin position="206"/>
        <end position="232"/>
    </location>
</feature>
<evidence type="ECO:0000256" key="6">
    <source>
        <dbReference type="ARBA" id="ARBA00023136"/>
    </source>
</evidence>
<evidence type="ECO:0000256" key="2">
    <source>
        <dbReference type="ARBA" id="ARBA00022448"/>
    </source>
</evidence>
<sequence length="297" mass="32335">MTDSSSVLFDVPGPKARRRAQVLTVVGGLVILALVALAVMRLAERGQFDAELWSPWINPTDENFAQVWRLVGEGLLATVIAAALAIALSLVVGIAVGVTRMMFTPILRIPVVAFIELFRGLPVVITIVYVWRAIVETEVPIDWLPGDDALWYLVIGLTLYNSVIIAEILRAGVASLPRGQREAGLAIGMTPWQTMRSIQLPQAFRTMLPALVSQLVVILKDTSLVAVIGLGYRELLDRGNQIAQFLDNPIQSLFIVGAIYVVINYTLSRIAIWLERRLSRASSSADEPEAEPAAAGA</sequence>
<dbReference type="PANTHER" id="PTHR30614">
    <property type="entry name" value="MEMBRANE COMPONENT OF AMINO ACID ABC TRANSPORTER"/>
    <property type="match status" value="1"/>
</dbReference>
<keyword evidence="10" id="KW-1185">Reference proteome</keyword>
<keyword evidence="3" id="KW-1003">Cell membrane</keyword>
<feature type="domain" description="ABC transmembrane type-1" evidence="8">
    <location>
        <begin position="75"/>
        <end position="271"/>
    </location>
</feature>
<dbReference type="AlphaFoldDB" id="A0A9X2D7E5"/>
<comment type="caution">
    <text evidence="9">The sequence shown here is derived from an EMBL/GenBank/DDBJ whole genome shotgun (WGS) entry which is preliminary data.</text>
</comment>
<evidence type="ECO:0000256" key="7">
    <source>
        <dbReference type="RuleBase" id="RU363032"/>
    </source>
</evidence>
<feature type="transmembrane region" description="Helical" evidence="7">
    <location>
        <begin position="22"/>
        <end position="43"/>
    </location>
</feature>
<evidence type="ECO:0000256" key="5">
    <source>
        <dbReference type="ARBA" id="ARBA00022989"/>
    </source>
</evidence>
<keyword evidence="6 7" id="KW-0472">Membrane</keyword>
<feature type="transmembrane region" description="Helical" evidence="7">
    <location>
        <begin position="75"/>
        <end position="99"/>
    </location>
</feature>
<feature type="transmembrane region" description="Helical" evidence="7">
    <location>
        <begin position="151"/>
        <end position="169"/>
    </location>
</feature>
<dbReference type="Pfam" id="PF00528">
    <property type="entry name" value="BPD_transp_1"/>
    <property type="match status" value="1"/>
</dbReference>
<dbReference type="GO" id="GO:0006865">
    <property type="term" value="P:amino acid transport"/>
    <property type="evidence" value="ECO:0007669"/>
    <property type="project" value="TreeGrafter"/>
</dbReference>
<reference evidence="9" key="1">
    <citation type="submission" date="2022-05" db="EMBL/GenBank/DDBJ databases">
        <authorList>
            <person name="Tuo L."/>
        </authorList>
    </citation>
    <scope>NUCLEOTIDE SEQUENCE</scope>
    <source>
        <strain evidence="9">BSK12Z-4</strain>
    </source>
</reference>
<dbReference type="InterPro" id="IPR043429">
    <property type="entry name" value="ArtM/GltK/GlnP/TcyL/YhdX-like"/>
</dbReference>
<evidence type="ECO:0000313" key="9">
    <source>
        <dbReference type="EMBL" id="MCM0620192.1"/>
    </source>
</evidence>
<dbReference type="EMBL" id="JAMOIL010000008">
    <property type="protein sequence ID" value="MCM0620192.1"/>
    <property type="molecule type" value="Genomic_DNA"/>
</dbReference>